<reference evidence="3" key="1">
    <citation type="journal article" date="2021" name="G3 (Bethesda)">
        <title>Chromosome assembled and annotated genome sequence of Aspergillus flavus NRRL 3357.</title>
        <authorList>
            <person name="Skerker J.M."/>
            <person name="Pianalto K.M."/>
            <person name="Mondo S.J."/>
            <person name="Yang K."/>
            <person name="Arkin A.P."/>
            <person name="Keller N.P."/>
            <person name="Grigoriev I.V."/>
            <person name="Louise Glass N.L."/>
        </authorList>
    </citation>
    <scope>NUCLEOTIDE SEQUENCE [LARGE SCALE GENOMIC DNA]</scope>
    <source>
        <strain evidence="3">ATCC 200026 / FGSC A1120 / IAM 13836 / NRRL 3357 / JCM 12722 / SRRC 167</strain>
    </source>
</reference>
<dbReference type="VEuPathDB" id="FungiDB:F9C07_2099353"/>
<keyword evidence="3" id="KW-1185">Reference proteome</keyword>
<evidence type="ECO:0000256" key="1">
    <source>
        <dbReference type="SAM" id="SignalP"/>
    </source>
</evidence>
<evidence type="ECO:0008006" key="4">
    <source>
        <dbReference type="Google" id="ProtNLM"/>
    </source>
</evidence>
<proteinExistence type="predicted"/>
<sequence length="134" mass="14667">MHLKALLVSFSLVSYAAAEGCTLNDVRNDCIWEGEAPFCGASTSDRNTPRGDGRFLVRATDNLSAKELLEKDEGGISQQCYDTYGAGCWSGYKTLWCKGVWGGGELRNGVRFLAGRGMQRIMGVLEGEDVGRRY</sequence>
<protein>
    <recommendedName>
        <fullName evidence="4">Cyanovirin-N domain-containing protein</fullName>
    </recommendedName>
</protein>
<organism evidence="2 3">
    <name type="scientific">Aspergillus flavus (strain ATCC 200026 / FGSC A1120 / IAM 13836 / NRRL 3357 / JCM 12722 / SRRC 167)</name>
    <dbReference type="NCBI Taxonomy" id="332952"/>
    <lineage>
        <taxon>Eukaryota</taxon>
        <taxon>Fungi</taxon>
        <taxon>Dikarya</taxon>
        <taxon>Ascomycota</taxon>
        <taxon>Pezizomycotina</taxon>
        <taxon>Eurotiomycetes</taxon>
        <taxon>Eurotiomycetidae</taxon>
        <taxon>Eurotiales</taxon>
        <taxon>Aspergillaceae</taxon>
        <taxon>Aspergillus</taxon>
        <taxon>Aspergillus subgen. Circumdati</taxon>
    </lineage>
</organism>
<feature type="signal peptide" evidence="1">
    <location>
        <begin position="1"/>
        <end position="18"/>
    </location>
</feature>
<dbReference type="VEuPathDB" id="FungiDB:AFLA_012615"/>
<keyword evidence="1" id="KW-0732">Signal</keyword>
<evidence type="ECO:0000313" key="2">
    <source>
        <dbReference type="EMBL" id="QRD81658.1"/>
    </source>
</evidence>
<name>A0A7U2QR89_ASPFN</name>
<dbReference type="Proteomes" id="UP000596276">
    <property type="component" value="Chromosome 2"/>
</dbReference>
<accession>A0A7U2QR89</accession>
<dbReference type="EMBL" id="CP044622">
    <property type="protein sequence ID" value="QRD81658.1"/>
    <property type="molecule type" value="Genomic_DNA"/>
</dbReference>
<evidence type="ECO:0000313" key="3">
    <source>
        <dbReference type="Proteomes" id="UP000596276"/>
    </source>
</evidence>
<gene>
    <name evidence="2" type="ORF">F9C07_2099353</name>
</gene>
<feature type="chain" id="PRO_5031170103" description="Cyanovirin-N domain-containing protein" evidence="1">
    <location>
        <begin position="19"/>
        <end position="134"/>
    </location>
</feature>
<dbReference type="AlphaFoldDB" id="A0A7U2QR89"/>